<evidence type="ECO:0000313" key="1">
    <source>
        <dbReference type="EMBL" id="MFD1767461.1"/>
    </source>
</evidence>
<dbReference type="RefSeq" id="WP_381514877.1">
    <property type="nucleotide sequence ID" value="NZ_JBHUEL010000010.1"/>
</dbReference>
<dbReference type="InterPro" id="IPR011855">
    <property type="entry name" value="Phgtail_TP901_1"/>
</dbReference>
<dbReference type="Proteomes" id="UP001597215">
    <property type="component" value="Unassembled WGS sequence"/>
</dbReference>
<dbReference type="InterPro" id="IPR022344">
    <property type="entry name" value="GTA_major-tail"/>
</dbReference>
<dbReference type="EMBL" id="JBHUEL010000010">
    <property type="protein sequence ID" value="MFD1767461.1"/>
    <property type="molecule type" value="Genomic_DNA"/>
</dbReference>
<organism evidence="1 2">
    <name type="scientific">Sphingorhabdus buctiana</name>
    <dbReference type="NCBI Taxonomy" id="1508805"/>
    <lineage>
        <taxon>Bacteria</taxon>
        <taxon>Pseudomonadati</taxon>
        <taxon>Pseudomonadota</taxon>
        <taxon>Alphaproteobacteria</taxon>
        <taxon>Sphingomonadales</taxon>
        <taxon>Sphingomonadaceae</taxon>
        <taxon>Sphingorhabdus</taxon>
    </lineage>
</organism>
<protein>
    <submittedName>
        <fullName evidence="1">Phage tail tube protein</fullName>
    </submittedName>
</protein>
<dbReference type="Pfam" id="PF06199">
    <property type="entry name" value="Phage_tail_2"/>
    <property type="match status" value="1"/>
</dbReference>
<sequence length="135" mass="13901">MPAEKGSAFLLKVGDGGLPPVYATVAGLRTTQLSINGDAVVITNKGSGAWRELLSGAGVRSVSVSGAGVFTGSVAETRIKNNALSGVLDDYELSFESGERLRGKFLVARLDYAGDFNGERSYTLALESSGGVAAL</sequence>
<evidence type="ECO:0000313" key="2">
    <source>
        <dbReference type="Proteomes" id="UP001597215"/>
    </source>
</evidence>
<comment type="caution">
    <text evidence="1">The sequence shown here is derived from an EMBL/GenBank/DDBJ whole genome shotgun (WGS) entry which is preliminary data.</text>
</comment>
<dbReference type="PRINTS" id="PR01996">
    <property type="entry name" value="MTP1FAMILY"/>
</dbReference>
<name>A0ABW4MEH8_9SPHN</name>
<keyword evidence="2" id="KW-1185">Reference proteome</keyword>
<gene>
    <name evidence="1" type="ORF">ACFSAG_11490</name>
</gene>
<reference evidence="2" key="1">
    <citation type="journal article" date="2019" name="Int. J. Syst. Evol. Microbiol.">
        <title>The Global Catalogue of Microorganisms (GCM) 10K type strain sequencing project: providing services to taxonomists for standard genome sequencing and annotation.</title>
        <authorList>
            <consortium name="The Broad Institute Genomics Platform"/>
            <consortium name="The Broad Institute Genome Sequencing Center for Infectious Disease"/>
            <person name="Wu L."/>
            <person name="Ma J."/>
        </authorList>
    </citation>
    <scope>NUCLEOTIDE SEQUENCE [LARGE SCALE GENOMIC DNA]</scope>
    <source>
        <strain evidence="2">CGMCC 1.12449</strain>
    </source>
</reference>
<proteinExistence type="predicted"/>
<accession>A0ABW4MEH8</accession>